<evidence type="ECO:0000313" key="3">
    <source>
        <dbReference type="EMBL" id="MFB0834789.1"/>
    </source>
</evidence>
<keyword evidence="4" id="KW-1185">Reference proteome</keyword>
<organism evidence="3 4">
    <name type="scientific">Arthrobacter halodurans</name>
    <dbReference type="NCBI Taxonomy" id="516699"/>
    <lineage>
        <taxon>Bacteria</taxon>
        <taxon>Bacillati</taxon>
        <taxon>Actinomycetota</taxon>
        <taxon>Actinomycetes</taxon>
        <taxon>Micrococcales</taxon>
        <taxon>Micrococcaceae</taxon>
        <taxon>Arthrobacter</taxon>
    </lineage>
</organism>
<dbReference type="InterPro" id="IPR036259">
    <property type="entry name" value="MFS_trans_sf"/>
</dbReference>
<dbReference type="EMBL" id="JBHDLJ010000006">
    <property type="protein sequence ID" value="MFB0834789.1"/>
    <property type="molecule type" value="Genomic_DNA"/>
</dbReference>
<dbReference type="SUPFAM" id="SSF103473">
    <property type="entry name" value="MFS general substrate transporter"/>
    <property type="match status" value="1"/>
</dbReference>
<evidence type="ECO:0000256" key="1">
    <source>
        <dbReference type="SAM" id="MobiDB-lite"/>
    </source>
</evidence>
<feature type="compositionally biased region" description="Basic and acidic residues" evidence="1">
    <location>
        <begin position="1"/>
        <end position="24"/>
    </location>
</feature>
<keyword evidence="2" id="KW-1133">Transmembrane helix</keyword>
<reference evidence="3 4" key="1">
    <citation type="submission" date="2024-09" db="EMBL/GenBank/DDBJ databases">
        <authorList>
            <person name="Salinas-Garcia M.A."/>
            <person name="Prieme A."/>
        </authorList>
    </citation>
    <scope>NUCLEOTIDE SEQUENCE [LARGE SCALE GENOMIC DNA]</scope>
    <source>
        <strain evidence="3 4">DSM 21081</strain>
    </source>
</reference>
<feature type="region of interest" description="Disordered" evidence="1">
    <location>
        <begin position="1"/>
        <end position="27"/>
    </location>
</feature>
<gene>
    <name evidence="3" type="ORF">ACETWP_09335</name>
</gene>
<evidence type="ECO:0000313" key="4">
    <source>
        <dbReference type="Proteomes" id="UP001575652"/>
    </source>
</evidence>
<sequence>MESPRDDAPKIPEREPDRGSEDRPAAASVPVVVRRSPKFWPFVGAGAVLGVLVAIISAYTGAGSAEFTRASVAGFLAVFFGLAGVLVGCIAYLVADRVGAKRATRTTAVPLDGPGAP</sequence>
<evidence type="ECO:0008006" key="5">
    <source>
        <dbReference type="Google" id="ProtNLM"/>
    </source>
</evidence>
<comment type="caution">
    <text evidence="3">The sequence shown here is derived from an EMBL/GenBank/DDBJ whole genome shotgun (WGS) entry which is preliminary data.</text>
</comment>
<name>A0ABV4UNT5_9MICC</name>
<proteinExistence type="predicted"/>
<keyword evidence="2" id="KW-0812">Transmembrane</keyword>
<feature type="transmembrane region" description="Helical" evidence="2">
    <location>
        <begin position="72"/>
        <end position="95"/>
    </location>
</feature>
<dbReference type="RefSeq" id="WP_373971962.1">
    <property type="nucleotide sequence ID" value="NZ_JBHDLJ010000006.1"/>
</dbReference>
<dbReference type="Proteomes" id="UP001575652">
    <property type="component" value="Unassembled WGS sequence"/>
</dbReference>
<feature type="transmembrane region" description="Helical" evidence="2">
    <location>
        <begin position="39"/>
        <end position="60"/>
    </location>
</feature>
<evidence type="ECO:0000256" key="2">
    <source>
        <dbReference type="SAM" id="Phobius"/>
    </source>
</evidence>
<accession>A0ABV4UNT5</accession>
<protein>
    <recommendedName>
        <fullName evidence="5">MFS transporter</fullName>
    </recommendedName>
</protein>
<keyword evidence="2" id="KW-0472">Membrane</keyword>